<reference evidence="1" key="1">
    <citation type="submission" date="2021-05" db="EMBL/GenBank/DDBJ databases">
        <authorList>
            <person name="Alioto T."/>
            <person name="Alioto T."/>
            <person name="Gomez Garrido J."/>
        </authorList>
    </citation>
    <scope>NUCLEOTIDE SEQUENCE</scope>
</reference>
<name>A0A8D8CXZ2_CULPI</name>
<accession>A0A8D8CXZ2</accession>
<sequence length="157" mass="17485">MNSTNSTSLAKECLDFYKEIIIEIADLIRRNKIVQAVLEFSKLPREKQISVLSSVICSLLSEGLTVVTNLLSFLRKYSAKYYCVELLFAGLDKLTDLLEAHVDKVPVIVGCALLAYTVLNDVLQFLRDFSLDLLIKKVVLLIAKVTGTTAVALPLMF</sequence>
<proteinExistence type="predicted"/>
<evidence type="ECO:0000313" key="1">
    <source>
        <dbReference type="EMBL" id="CAG6499255.1"/>
    </source>
</evidence>
<protein>
    <submittedName>
        <fullName evidence="1">(northern house mosquito) hypothetical protein</fullName>
    </submittedName>
</protein>
<organism evidence="1">
    <name type="scientific">Culex pipiens</name>
    <name type="common">House mosquito</name>
    <dbReference type="NCBI Taxonomy" id="7175"/>
    <lineage>
        <taxon>Eukaryota</taxon>
        <taxon>Metazoa</taxon>
        <taxon>Ecdysozoa</taxon>
        <taxon>Arthropoda</taxon>
        <taxon>Hexapoda</taxon>
        <taxon>Insecta</taxon>
        <taxon>Pterygota</taxon>
        <taxon>Neoptera</taxon>
        <taxon>Endopterygota</taxon>
        <taxon>Diptera</taxon>
        <taxon>Nematocera</taxon>
        <taxon>Culicoidea</taxon>
        <taxon>Culicidae</taxon>
        <taxon>Culicinae</taxon>
        <taxon>Culicini</taxon>
        <taxon>Culex</taxon>
        <taxon>Culex</taxon>
    </lineage>
</organism>
<dbReference type="EMBL" id="HBUE01137446">
    <property type="protein sequence ID" value="CAG6499255.1"/>
    <property type="molecule type" value="Transcribed_RNA"/>
</dbReference>
<dbReference type="AlphaFoldDB" id="A0A8D8CXZ2"/>